<protein>
    <submittedName>
        <fullName evidence="3">Uncharacterized protein with FMN-binding domain</fullName>
    </submittedName>
</protein>
<evidence type="ECO:0000256" key="1">
    <source>
        <dbReference type="SAM" id="MobiDB-lite"/>
    </source>
</evidence>
<feature type="domain" description="FMN-binding" evidence="2">
    <location>
        <begin position="75"/>
        <end position="153"/>
    </location>
</feature>
<dbReference type="RefSeq" id="WP_354368459.1">
    <property type="nucleotide sequence ID" value="NZ_JBEPLN010000011.1"/>
</dbReference>
<feature type="region of interest" description="Disordered" evidence="1">
    <location>
        <begin position="35"/>
        <end position="74"/>
    </location>
</feature>
<accession>A0ABV2JHA9</accession>
<evidence type="ECO:0000259" key="2">
    <source>
        <dbReference type="SMART" id="SM00900"/>
    </source>
</evidence>
<gene>
    <name evidence="3" type="ORF">ABID28_000894</name>
</gene>
<dbReference type="Pfam" id="PF04205">
    <property type="entry name" value="FMN_bind"/>
    <property type="match status" value="1"/>
</dbReference>
<dbReference type="SMART" id="SM00900">
    <property type="entry name" value="FMN_bind"/>
    <property type="match status" value="1"/>
</dbReference>
<proteinExistence type="predicted"/>
<dbReference type="Proteomes" id="UP001549037">
    <property type="component" value="Unassembled WGS sequence"/>
</dbReference>
<dbReference type="Gene3D" id="3.90.1010.20">
    <property type="match status" value="1"/>
</dbReference>
<keyword evidence="4" id="KW-1185">Reference proteome</keyword>
<organism evidence="3 4">
    <name type="scientific">Streptococcus porcorum</name>
    <dbReference type="NCBI Taxonomy" id="701526"/>
    <lineage>
        <taxon>Bacteria</taxon>
        <taxon>Bacillati</taxon>
        <taxon>Bacillota</taxon>
        <taxon>Bacilli</taxon>
        <taxon>Lactobacillales</taxon>
        <taxon>Streptococcaceae</taxon>
        <taxon>Streptococcus</taxon>
    </lineage>
</organism>
<dbReference type="EMBL" id="JBEPLN010000011">
    <property type="protein sequence ID" value="MET3634257.1"/>
    <property type="molecule type" value="Genomic_DNA"/>
</dbReference>
<sequence>MKKIISLLVGIVAVVAAVFNAYLLFFKGETNQMATPATSSSASTNTSSSETTLATSSAATSSLKDGTYSGAVTSTNRGDYQVQITVASGKIDDITVLEYPNDNPESQSINDNALPTYTAEALSNQSAEVNQISGATEAYKGFTGSLQDALNQAQA</sequence>
<comment type="caution">
    <text evidence="3">The sequence shown here is derived from an EMBL/GenBank/DDBJ whole genome shotgun (WGS) entry which is preliminary data.</text>
</comment>
<evidence type="ECO:0000313" key="4">
    <source>
        <dbReference type="Proteomes" id="UP001549037"/>
    </source>
</evidence>
<reference evidence="3 4" key="1">
    <citation type="submission" date="2024-06" db="EMBL/GenBank/DDBJ databases">
        <title>Genomic Encyclopedia of Type Strains, Phase IV (KMG-IV): sequencing the most valuable type-strain genomes for metagenomic binning, comparative biology and taxonomic classification.</title>
        <authorList>
            <person name="Goeker M."/>
        </authorList>
    </citation>
    <scope>NUCLEOTIDE SEQUENCE [LARGE SCALE GENOMIC DNA]</scope>
    <source>
        <strain evidence="3 4">DSM 28302</strain>
    </source>
</reference>
<dbReference type="InterPro" id="IPR007329">
    <property type="entry name" value="FMN-bd"/>
</dbReference>
<feature type="compositionally biased region" description="Low complexity" evidence="1">
    <location>
        <begin position="35"/>
        <end position="62"/>
    </location>
</feature>
<name>A0ABV2JHA9_9STRE</name>
<evidence type="ECO:0000313" key="3">
    <source>
        <dbReference type="EMBL" id="MET3634257.1"/>
    </source>
</evidence>